<dbReference type="Gene3D" id="2.60.40.60">
    <property type="entry name" value="Cadherins"/>
    <property type="match status" value="3"/>
</dbReference>
<evidence type="ECO:0000256" key="1">
    <source>
        <dbReference type="ARBA" id="ARBA00004167"/>
    </source>
</evidence>
<evidence type="ECO:0000259" key="9">
    <source>
        <dbReference type="PROSITE" id="PS50268"/>
    </source>
</evidence>
<comment type="subcellular location">
    <subcellularLocation>
        <location evidence="1">Membrane</location>
        <topology evidence="1">Single-pass membrane protein</topology>
    </subcellularLocation>
</comment>
<reference evidence="10" key="2">
    <citation type="submission" date="2020-05" db="UniProtKB">
        <authorList>
            <consortium name="EnsemblMetazoa"/>
        </authorList>
    </citation>
    <scope>IDENTIFICATION</scope>
    <source>
        <strain evidence="10">ACHKN1017</strain>
    </source>
</reference>
<evidence type="ECO:0000256" key="8">
    <source>
        <dbReference type="PROSITE-ProRule" id="PRU00043"/>
    </source>
</evidence>
<evidence type="ECO:0000313" key="11">
    <source>
        <dbReference type="Proteomes" id="UP000075881"/>
    </source>
</evidence>
<evidence type="ECO:0000256" key="6">
    <source>
        <dbReference type="ARBA" id="ARBA00023136"/>
    </source>
</evidence>
<feature type="domain" description="Cadherin" evidence="9">
    <location>
        <begin position="2"/>
        <end position="49"/>
    </location>
</feature>
<keyword evidence="11" id="KW-1185">Reference proteome</keyword>
<evidence type="ECO:0000256" key="3">
    <source>
        <dbReference type="ARBA" id="ARBA00022737"/>
    </source>
</evidence>
<dbReference type="CDD" id="cd11304">
    <property type="entry name" value="Cadherin_repeat"/>
    <property type="match status" value="3"/>
</dbReference>
<dbReference type="GO" id="GO:0005509">
    <property type="term" value="F:calcium ion binding"/>
    <property type="evidence" value="ECO:0007669"/>
    <property type="project" value="UniProtKB-UniRule"/>
</dbReference>
<keyword evidence="6" id="KW-0472">Membrane</keyword>
<dbReference type="FunFam" id="2.60.40.60:FF:000026">
    <property type="entry name" value="FAT atypical cadherin 1"/>
    <property type="match status" value="1"/>
</dbReference>
<dbReference type="InterPro" id="IPR020894">
    <property type="entry name" value="Cadherin_CS"/>
</dbReference>
<reference evidence="11" key="1">
    <citation type="submission" date="2013-03" db="EMBL/GenBank/DDBJ databases">
        <title>The Genome Sequence of Anopheles christyi ACHKN1017.</title>
        <authorList>
            <consortium name="The Broad Institute Genomics Platform"/>
            <person name="Neafsey D.E."/>
            <person name="Besansky N."/>
            <person name="Walker B."/>
            <person name="Young S.K."/>
            <person name="Zeng Q."/>
            <person name="Gargeya S."/>
            <person name="Fitzgerald M."/>
            <person name="Haas B."/>
            <person name="Abouelleil A."/>
            <person name="Allen A.W."/>
            <person name="Alvarado L."/>
            <person name="Arachchi H.M."/>
            <person name="Berlin A.M."/>
            <person name="Chapman S.B."/>
            <person name="Gainer-Dewar J."/>
            <person name="Goldberg J."/>
            <person name="Griggs A."/>
            <person name="Gujja S."/>
            <person name="Hansen M."/>
            <person name="Howarth C."/>
            <person name="Imamovic A."/>
            <person name="Ireland A."/>
            <person name="Larimer J."/>
            <person name="McCowan C."/>
            <person name="Murphy C."/>
            <person name="Pearson M."/>
            <person name="Poon T.W."/>
            <person name="Priest M."/>
            <person name="Roberts A."/>
            <person name="Saif S."/>
            <person name="Shea T."/>
            <person name="Sisk P."/>
            <person name="Sykes S."/>
            <person name="Wortman J."/>
            <person name="Nusbaum C."/>
            <person name="Birren B."/>
        </authorList>
    </citation>
    <scope>NUCLEOTIDE SEQUENCE [LARGE SCALE GENOMIC DNA]</scope>
    <source>
        <strain evidence="11">ACHKN1017</strain>
    </source>
</reference>
<dbReference type="Pfam" id="PF00028">
    <property type="entry name" value="Cadherin"/>
    <property type="match status" value="2"/>
</dbReference>
<dbReference type="InterPro" id="IPR002126">
    <property type="entry name" value="Cadherin-like_dom"/>
</dbReference>
<dbReference type="EnsemblMetazoa" id="ACHR009159-RA">
    <property type="protein sequence ID" value="ACHR009159-PA"/>
    <property type="gene ID" value="ACHR009159"/>
</dbReference>
<keyword evidence="2" id="KW-0812">Transmembrane</keyword>
<evidence type="ECO:0000256" key="5">
    <source>
        <dbReference type="ARBA" id="ARBA00022989"/>
    </source>
</evidence>
<evidence type="ECO:0000256" key="4">
    <source>
        <dbReference type="ARBA" id="ARBA00022837"/>
    </source>
</evidence>
<keyword evidence="5" id="KW-1133">Transmembrane helix</keyword>
<dbReference type="FunFam" id="2.60.40.60:FF:000061">
    <property type="entry name" value="FAT atypical cadherin 3"/>
    <property type="match status" value="1"/>
</dbReference>
<dbReference type="PRINTS" id="PR00205">
    <property type="entry name" value="CADHERIN"/>
</dbReference>
<proteinExistence type="predicted"/>
<dbReference type="VEuPathDB" id="VectorBase:ACHR009159"/>
<sequence length="278" mass="30806">AIYVVDELDYERRQTYELLIRATDSVSGVSAEVPVSVLVQDVNDCPPEIEQDSYNITVSERAPFGTAILKVQAKDNDTGINQIINYALQTDSKNTSEHFHMDPADGVIYLKKSLDHETLSHHHFTVVASDKGVPSLSSTAHVWVSVMDMNDNPPKFEQPSYSCVLSEHASRGQFVTVVSASDPDYIDHDRLVYTIAQGNELQTYGIDPVSGIITLVNMQNFAEKHVSILNVSVTDGVYTSFTRVKITILPANLHNPVFEHLAYDAKVDENQLAGRLVT</sequence>
<dbReference type="SMART" id="SM00112">
    <property type="entry name" value="CA"/>
    <property type="match status" value="3"/>
</dbReference>
<dbReference type="Proteomes" id="UP000075881">
    <property type="component" value="Unassembled WGS sequence"/>
</dbReference>
<keyword evidence="3" id="KW-0677">Repeat</keyword>
<keyword evidence="4 8" id="KW-0106">Calcium</keyword>
<evidence type="ECO:0000256" key="2">
    <source>
        <dbReference type="ARBA" id="ARBA00022692"/>
    </source>
</evidence>
<name>A0A182KEH1_9DIPT</name>
<accession>A0A182KEH1</accession>
<feature type="domain" description="Cadherin" evidence="9">
    <location>
        <begin position="50"/>
        <end position="156"/>
    </location>
</feature>
<dbReference type="PANTHER" id="PTHR24028">
    <property type="entry name" value="CADHERIN-87A"/>
    <property type="match status" value="1"/>
</dbReference>
<evidence type="ECO:0000313" key="10">
    <source>
        <dbReference type="EnsemblMetazoa" id="ACHR009159-PA"/>
    </source>
</evidence>
<dbReference type="GO" id="GO:0007156">
    <property type="term" value="P:homophilic cell adhesion via plasma membrane adhesion molecules"/>
    <property type="evidence" value="ECO:0007669"/>
    <property type="project" value="InterPro"/>
</dbReference>
<dbReference type="PROSITE" id="PS50268">
    <property type="entry name" value="CADHERIN_2"/>
    <property type="match status" value="3"/>
</dbReference>
<protein>
    <recommendedName>
        <fullName evidence="9">Cadherin domain-containing protein</fullName>
    </recommendedName>
</protein>
<dbReference type="AlphaFoldDB" id="A0A182KEH1"/>
<dbReference type="InterPro" id="IPR050174">
    <property type="entry name" value="Protocadherin/Cadherin-CA"/>
</dbReference>
<keyword evidence="7" id="KW-0325">Glycoprotein</keyword>
<dbReference type="PANTHER" id="PTHR24028:SF310">
    <property type="entry name" value="NEURAL-CADHERIN-LIKE PROTEIN"/>
    <property type="match status" value="1"/>
</dbReference>
<dbReference type="GO" id="GO:0005886">
    <property type="term" value="C:plasma membrane"/>
    <property type="evidence" value="ECO:0007669"/>
    <property type="project" value="InterPro"/>
</dbReference>
<dbReference type="InterPro" id="IPR015919">
    <property type="entry name" value="Cadherin-like_sf"/>
</dbReference>
<feature type="domain" description="Cadherin" evidence="9">
    <location>
        <begin position="157"/>
        <end position="258"/>
    </location>
</feature>
<evidence type="ECO:0000256" key="7">
    <source>
        <dbReference type="ARBA" id="ARBA00023180"/>
    </source>
</evidence>
<dbReference type="STRING" id="43041.A0A182KEH1"/>
<dbReference type="PROSITE" id="PS00232">
    <property type="entry name" value="CADHERIN_1"/>
    <property type="match status" value="1"/>
</dbReference>
<dbReference type="SUPFAM" id="SSF49313">
    <property type="entry name" value="Cadherin-like"/>
    <property type="match status" value="3"/>
</dbReference>
<organism evidence="10 11">
    <name type="scientific">Anopheles christyi</name>
    <dbReference type="NCBI Taxonomy" id="43041"/>
    <lineage>
        <taxon>Eukaryota</taxon>
        <taxon>Metazoa</taxon>
        <taxon>Ecdysozoa</taxon>
        <taxon>Arthropoda</taxon>
        <taxon>Hexapoda</taxon>
        <taxon>Insecta</taxon>
        <taxon>Pterygota</taxon>
        <taxon>Neoptera</taxon>
        <taxon>Endopterygota</taxon>
        <taxon>Diptera</taxon>
        <taxon>Nematocera</taxon>
        <taxon>Culicoidea</taxon>
        <taxon>Culicidae</taxon>
        <taxon>Anophelinae</taxon>
        <taxon>Anopheles</taxon>
    </lineage>
</organism>